<reference evidence="4" key="1">
    <citation type="submission" date="2021-07" db="EMBL/GenBank/DDBJ databases">
        <title>Elsinoe batatas strain:CRI-CJ2 Genome sequencing and assembly.</title>
        <authorList>
            <person name="Huang L."/>
        </authorList>
    </citation>
    <scope>NUCLEOTIDE SEQUENCE</scope>
    <source>
        <strain evidence="4">CRI-CJ2</strain>
    </source>
</reference>
<accession>A0A8K0PHH3</accession>
<evidence type="ECO:0000313" key="5">
    <source>
        <dbReference type="Proteomes" id="UP000809789"/>
    </source>
</evidence>
<dbReference type="GO" id="GO:0007005">
    <property type="term" value="P:mitochondrion organization"/>
    <property type="evidence" value="ECO:0007669"/>
    <property type="project" value="TreeGrafter"/>
</dbReference>
<gene>
    <name evidence="4" type="ORF">KVT40_004931</name>
</gene>
<dbReference type="Pfam" id="PF17172">
    <property type="entry name" value="GST_N_4"/>
    <property type="match status" value="1"/>
</dbReference>
<feature type="domain" description="Thioredoxin-like fold" evidence="3">
    <location>
        <begin position="85"/>
        <end position="186"/>
    </location>
</feature>
<organism evidence="4 5">
    <name type="scientific">Elsinoe batatas</name>
    <dbReference type="NCBI Taxonomy" id="2601811"/>
    <lineage>
        <taxon>Eukaryota</taxon>
        <taxon>Fungi</taxon>
        <taxon>Dikarya</taxon>
        <taxon>Ascomycota</taxon>
        <taxon>Pezizomycotina</taxon>
        <taxon>Dothideomycetes</taxon>
        <taxon>Dothideomycetidae</taxon>
        <taxon>Myriangiales</taxon>
        <taxon>Elsinoaceae</taxon>
        <taxon>Elsinoe</taxon>
    </lineage>
</organism>
<dbReference type="GO" id="GO:0001401">
    <property type="term" value="C:SAM complex"/>
    <property type="evidence" value="ECO:0007669"/>
    <property type="project" value="TreeGrafter"/>
</dbReference>
<feature type="domain" description="Metaxin glutathione S-transferase" evidence="2">
    <location>
        <begin position="239"/>
        <end position="279"/>
    </location>
</feature>
<dbReference type="PANTHER" id="PTHR12289:SF44">
    <property type="entry name" value="OUTER MEMBRANE PROTEIN (SAM35), PUTATIVE (AFU_ORTHOLOGUE AFUA_1G13180)-RELATED"/>
    <property type="match status" value="1"/>
</dbReference>
<feature type="compositionally biased region" description="Polar residues" evidence="1">
    <location>
        <begin position="123"/>
        <end position="134"/>
    </location>
</feature>
<keyword evidence="5" id="KW-1185">Reference proteome</keyword>
<evidence type="ECO:0000259" key="3">
    <source>
        <dbReference type="Pfam" id="PF17172"/>
    </source>
</evidence>
<feature type="region of interest" description="Disordered" evidence="1">
    <location>
        <begin position="1"/>
        <end position="20"/>
    </location>
</feature>
<dbReference type="Pfam" id="PF17171">
    <property type="entry name" value="GST_C_6"/>
    <property type="match status" value="1"/>
</dbReference>
<dbReference type="InterPro" id="IPR012336">
    <property type="entry name" value="Thioredoxin-like_fold"/>
</dbReference>
<evidence type="ECO:0008006" key="6">
    <source>
        <dbReference type="Google" id="ProtNLM"/>
    </source>
</evidence>
<dbReference type="OrthoDB" id="198787at2759"/>
<dbReference type="AlphaFoldDB" id="A0A8K0PHH3"/>
<dbReference type="InterPro" id="IPR050931">
    <property type="entry name" value="Mito_Protein_Transport_Metaxin"/>
</dbReference>
<feature type="region of interest" description="Disordered" evidence="1">
    <location>
        <begin position="116"/>
        <end position="143"/>
    </location>
</feature>
<dbReference type="EMBL" id="JAESVG020000005">
    <property type="protein sequence ID" value="KAG8627448.1"/>
    <property type="molecule type" value="Genomic_DNA"/>
</dbReference>
<comment type="caution">
    <text evidence="4">The sequence shown here is derived from an EMBL/GenBank/DDBJ whole genome shotgun (WGS) entry which is preliminary data.</text>
</comment>
<proteinExistence type="predicted"/>
<name>A0A8K0PHH3_9PEZI</name>
<dbReference type="PANTHER" id="PTHR12289">
    <property type="entry name" value="METAXIN RELATED"/>
    <property type="match status" value="1"/>
</dbReference>
<evidence type="ECO:0000259" key="2">
    <source>
        <dbReference type="Pfam" id="PF17171"/>
    </source>
</evidence>
<dbReference type="Proteomes" id="UP000809789">
    <property type="component" value="Unassembled WGS sequence"/>
</dbReference>
<sequence length="324" mass="35658">MSNDDISTTANGSSPSVQVSRKAQGSWTDVFALPRPLRELFSKFPLITYAANELPSRSPRHQYKHALYIFATPEGAKNNELSYNPTCLKWQTYLKLRGIDFVPMASNNHASPSGSLPFLLPAPTQSQNSKTSSSPPIPASKIRRWADDQLPSSPAQSSMKEDIYLSLLDHRLRRAWLHQLYLTPANLPLLTHLYCHASLSPLITHSTLISLRAAASDEISKSSPIASVSESTLQEEGCAALDALDELLGKDEWFFGAKEPGVFDAAVFAYTHLLLEEELGGGQGEGEGQGWGWNGLGGHLKGKRGLVGHRRRVWRRAFGGRRRG</sequence>
<dbReference type="InterPro" id="IPR033468">
    <property type="entry name" value="Metaxin_GST"/>
</dbReference>
<evidence type="ECO:0000313" key="4">
    <source>
        <dbReference type="EMBL" id="KAG8627448.1"/>
    </source>
</evidence>
<protein>
    <recommendedName>
        <fullName evidence="6">Mitochondrial outer membrane protein</fullName>
    </recommendedName>
</protein>
<evidence type="ECO:0000256" key="1">
    <source>
        <dbReference type="SAM" id="MobiDB-lite"/>
    </source>
</evidence>